<sequence>MQINRRKFLHYSALVTSSLALGGIPLYAYNAEAGPGDRDEVKRSYCGLCHPRCGTLLHMKNGRVIEVSGDPDHPVTRGLICERGLLMAEHIHHPDRINYPLKRVGARGEGKWERISWDQALDEVAGKLARLRDEFGPETLGFTHGTSRTHHWDCRRFYNLFGSPNVCGANNICMCPSYATEFATYGGMARGNARQAKCLVIWGRASANSSPIQAWPGVQAASRQGATIIVVDPREIDEVALADMWLQIRPGTDLALMLGWIRLIIEEDLYDKDFVENWTVGFDELRDAVREYTPEKVSEITWVPVEQITAAARIYATSKPAQLPYAYGLDKQGVNSNQCARARAILRAITGNLEIQGGETFGQTPEVARVRGEFDLVAAEAIGPEQRAKQLGADTYPFFGFPGWERNLANNQKLPKGQVNPPSMYRTCVAHARDVFQAAITKKPYPITAMFSVASNPMLSFPDPKMVFDALSALELYVVMEYYMTPSAALADYVFPSATTVEQPELWVTGGFCMACPPGIEPLFERKDTYQFYRGLGLRLGQEDQWPWETLEQACDFRLEPTGLTFRQLTEQYGFFGTPEFKRYEQSGFGTPSGKVELYSAIFEELGNDPLPKYKEPLWSPLGDPELVAEFPLILITGSRFMPMYHSEQRQIESARKQVPDPLVLLHPDTAAKQGLENDQWVFVVSPRGRARMRLRTSTRIHPRMVDAQHGWWFPERQEALPELFGVFESNINMLCPMEPEFCSPEIGSWPFSALMCRIEKA</sequence>
<keyword evidence="6" id="KW-0411">Iron-sulfur</keyword>
<dbReference type="OrthoDB" id="9810782at2"/>
<evidence type="ECO:0000256" key="5">
    <source>
        <dbReference type="ARBA" id="ARBA00023004"/>
    </source>
</evidence>
<evidence type="ECO:0000256" key="6">
    <source>
        <dbReference type="ARBA" id="ARBA00023014"/>
    </source>
</evidence>
<dbReference type="GO" id="GO:0046872">
    <property type="term" value="F:metal ion binding"/>
    <property type="evidence" value="ECO:0007669"/>
    <property type="project" value="UniProtKB-KW"/>
</dbReference>
<dbReference type="AlphaFoldDB" id="A0A1G6CDI1"/>
<keyword evidence="5" id="KW-0408">Iron</keyword>
<feature type="chain" id="PRO_5011574156" evidence="7">
    <location>
        <begin position="29"/>
        <end position="762"/>
    </location>
</feature>
<dbReference type="InterPro" id="IPR037949">
    <property type="entry name" value="MopB_CT_Acetylene-hydratase"/>
</dbReference>
<dbReference type="Gene3D" id="3.40.228.10">
    <property type="entry name" value="Dimethylsulfoxide Reductase, domain 2"/>
    <property type="match status" value="1"/>
</dbReference>
<dbReference type="Pfam" id="PF01568">
    <property type="entry name" value="Molydop_binding"/>
    <property type="match status" value="1"/>
</dbReference>
<evidence type="ECO:0000256" key="1">
    <source>
        <dbReference type="ARBA" id="ARBA00010312"/>
    </source>
</evidence>
<dbReference type="PANTHER" id="PTHR43742:SF6">
    <property type="entry name" value="OXIDOREDUCTASE YYAE-RELATED"/>
    <property type="match status" value="1"/>
</dbReference>
<dbReference type="InterPro" id="IPR006311">
    <property type="entry name" value="TAT_signal"/>
</dbReference>
<gene>
    <name evidence="9" type="ORF">SAMN05660653_01504</name>
</gene>
<reference evidence="9 10" key="1">
    <citation type="submission" date="2016-10" db="EMBL/GenBank/DDBJ databases">
        <authorList>
            <person name="de Groot N.N."/>
        </authorList>
    </citation>
    <scope>NUCLEOTIDE SEQUENCE [LARGE SCALE GENOMIC DNA]</scope>
    <source>
        <strain evidence="9 10">ASO4-2</strain>
    </source>
</reference>
<keyword evidence="2" id="KW-0479">Metal-binding</keyword>
<dbReference type="InterPro" id="IPR009010">
    <property type="entry name" value="Asp_de-COase-like_dom_sf"/>
</dbReference>
<dbReference type="Pfam" id="PF04879">
    <property type="entry name" value="Molybdop_Fe4S4"/>
    <property type="match status" value="1"/>
</dbReference>
<dbReference type="SMART" id="SM00926">
    <property type="entry name" value="Molybdop_Fe4S4"/>
    <property type="match status" value="1"/>
</dbReference>
<evidence type="ECO:0000256" key="7">
    <source>
        <dbReference type="SAM" id="SignalP"/>
    </source>
</evidence>
<comment type="similarity">
    <text evidence="1">Belongs to the prokaryotic molybdopterin-containing oxidoreductase family.</text>
</comment>
<evidence type="ECO:0000256" key="4">
    <source>
        <dbReference type="ARBA" id="ARBA00023002"/>
    </source>
</evidence>
<evidence type="ECO:0000313" key="9">
    <source>
        <dbReference type="EMBL" id="SDB30964.1"/>
    </source>
</evidence>
<dbReference type="InterPro" id="IPR006657">
    <property type="entry name" value="MoPterin_dinucl-bd_dom"/>
</dbReference>
<accession>A0A1G6CDI1</accession>
<evidence type="ECO:0000256" key="2">
    <source>
        <dbReference type="ARBA" id="ARBA00022723"/>
    </source>
</evidence>
<dbReference type="SUPFAM" id="SSF50692">
    <property type="entry name" value="ADC-like"/>
    <property type="match status" value="1"/>
</dbReference>
<dbReference type="Pfam" id="PF00384">
    <property type="entry name" value="Molybdopterin"/>
    <property type="match status" value="1"/>
</dbReference>
<dbReference type="InterPro" id="IPR006656">
    <property type="entry name" value="Mopterin_OxRdtase"/>
</dbReference>
<protein>
    <submittedName>
        <fullName evidence="9">Anaerobic selenocysteine-containing dehydrogenase</fullName>
    </submittedName>
</protein>
<keyword evidence="3 7" id="KW-0732">Signal</keyword>
<dbReference type="PROSITE" id="PS51318">
    <property type="entry name" value="TAT"/>
    <property type="match status" value="1"/>
</dbReference>
<keyword evidence="4" id="KW-0560">Oxidoreductase</keyword>
<dbReference type="InterPro" id="IPR050612">
    <property type="entry name" value="Prok_Mopterin_Oxidored"/>
</dbReference>
<dbReference type="Proteomes" id="UP000198771">
    <property type="component" value="Unassembled WGS sequence"/>
</dbReference>
<dbReference type="GO" id="GO:0016491">
    <property type="term" value="F:oxidoreductase activity"/>
    <property type="evidence" value="ECO:0007669"/>
    <property type="project" value="UniProtKB-KW"/>
</dbReference>
<dbReference type="STRING" id="617002.SAMN05660653_01504"/>
<dbReference type="InterPro" id="IPR006963">
    <property type="entry name" value="Mopterin_OxRdtase_4Fe-4S_dom"/>
</dbReference>
<dbReference type="Gene3D" id="2.20.25.90">
    <property type="entry name" value="ADC-like domains"/>
    <property type="match status" value="1"/>
</dbReference>
<dbReference type="EMBL" id="FMXO01000007">
    <property type="protein sequence ID" value="SDB30964.1"/>
    <property type="molecule type" value="Genomic_DNA"/>
</dbReference>
<dbReference type="RefSeq" id="WP_092119475.1">
    <property type="nucleotide sequence ID" value="NZ_FMXO01000007.1"/>
</dbReference>
<evidence type="ECO:0000259" key="8">
    <source>
        <dbReference type="PROSITE" id="PS51669"/>
    </source>
</evidence>
<feature type="signal peptide" evidence="7">
    <location>
        <begin position="1"/>
        <end position="28"/>
    </location>
</feature>
<feature type="domain" description="4Fe-4S Mo/W bis-MGD-type" evidence="8">
    <location>
        <begin position="39"/>
        <end position="95"/>
    </location>
</feature>
<dbReference type="GO" id="GO:0051536">
    <property type="term" value="F:iron-sulfur cluster binding"/>
    <property type="evidence" value="ECO:0007669"/>
    <property type="project" value="UniProtKB-KW"/>
</dbReference>
<name>A0A1G6CDI1_9BACT</name>
<dbReference type="PANTHER" id="PTHR43742">
    <property type="entry name" value="TRIMETHYLAMINE-N-OXIDE REDUCTASE"/>
    <property type="match status" value="1"/>
</dbReference>
<dbReference type="Gene3D" id="3.40.50.740">
    <property type="match status" value="1"/>
</dbReference>
<dbReference type="Gene3D" id="2.40.40.20">
    <property type="match status" value="1"/>
</dbReference>
<evidence type="ECO:0000256" key="3">
    <source>
        <dbReference type="ARBA" id="ARBA00022729"/>
    </source>
</evidence>
<proteinExistence type="inferred from homology"/>
<dbReference type="PROSITE" id="PS51669">
    <property type="entry name" value="4FE4S_MOW_BIS_MGD"/>
    <property type="match status" value="1"/>
</dbReference>
<keyword evidence="10" id="KW-1185">Reference proteome</keyword>
<dbReference type="SUPFAM" id="SSF53706">
    <property type="entry name" value="Formate dehydrogenase/DMSO reductase, domains 1-3"/>
    <property type="match status" value="1"/>
</dbReference>
<dbReference type="CDD" id="cd02781">
    <property type="entry name" value="MopB_CT_Acetylene-hydratase"/>
    <property type="match status" value="1"/>
</dbReference>
<dbReference type="GO" id="GO:0043546">
    <property type="term" value="F:molybdopterin cofactor binding"/>
    <property type="evidence" value="ECO:0007669"/>
    <property type="project" value="InterPro"/>
</dbReference>
<organism evidence="9 10">
    <name type="scientific">Desulfonatronum thiosulfatophilum</name>
    <dbReference type="NCBI Taxonomy" id="617002"/>
    <lineage>
        <taxon>Bacteria</taxon>
        <taxon>Pseudomonadati</taxon>
        <taxon>Thermodesulfobacteriota</taxon>
        <taxon>Desulfovibrionia</taxon>
        <taxon>Desulfovibrionales</taxon>
        <taxon>Desulfonatronaceae</taxon>
        <taxon>Desulfonatronum</taxon>
    </lineage>
</organism>
<evidence type="ECO:0000313" key="10">
    <source>
        <dbReference type="Proteomes" id="UP000198771"/>
    </source>
</evidence>
<dbReference type="GO" id="GO:0018818">
    <property type="term" value="F:acetylene hydratase activity"/>
    <property type="evidence" value="ECO:0007669"/>
    <property type="project" value="InterPro"/>
</dbReference>